<dbReference type="GO" id="GO:0005829">
    <property type="term" value="C:cytosol"/>
    <property type="evidence" value="ECO:0007669"/>
    <property type="project" value="TreeGrafter"/>
</dbReference>
<dbReference type="SUPFAM" id="SSF51735">
    <property type="entry name" value="NAD(P)-binding Rossmann-fold domains"/>
    <property type="match status" value="1"/>
</dbReference>
<keyword evidence="3" id="KW-0520">NAD</keyword>
<dbReference type="eggNOG" id="COG1052">
    <property type="taxonomic scope" value="Bacteria"/>
</dbReference>
<dbReference type="Gene3D" id="3.40.50.720">
    <property type="entry name" value="NAD(P)-binding Rossmann-like Domain"/>
    <property type="match status" value="2"/>
</dbReference>
<evidence type="ECO:0000256" key="3">
    <source>
        <dbReference type="ARBA" id="ARBA00023027"/>
    </source>
</evidence>
<dbReference type="InterPro" id="IPR006140">
    <property type="entry name" value="D-isomer_DH_NAD-bd"/>
</dbReference>
<dbReference type="GO" id="GO:0016618">
    <property type="term" value="F:hydroxypyruvate reductase [NAD(P)H] activity"/>
    <property type="evidence" value="ECO:0007669"/>
    <property type="project" value="TreeGrafter"/>
</dbReference>
<dbReference type="InterPro" id="IPR029752">
    <property type="entry name" value="D-isomer_DH_CS1"/>
</dbReference>
<gene>
    <name evidence="7" type="ORF">BV95_02733</name>
</gene>
<evidence type="ECO:0000256" key="4">
    <source>
        <dbReference type="RuleBase" id="RU003719"/>
    </source>
</evidence>
<feature type="domain" description="D-isomer specific 2-hydroxyacid dehydrogenase NAD-binding" evidence="6">
    <location>
        <begin position="118"/>
        <end position="290"/>
    </location>
</feature>
<dbReference type="GO" id="GO:0047964">
    <property type="term" value="F:glyoxylate reductase (NADH) activity"/>
    <property type="evidence" value="ECO:0007669"/>
    <property type="project" value="UniProtKB-EC"/>
</dbReference>
<dbReference type="InterPro" id="IPR006139">
    <property type="entry name" value="D-isomer_2_OHA_DH_cat_dom"/>
</dbReference>
<dbReference type="GO" id="GO:0051287">
    <property type="term" value="F:NAD binding"/>
    <property type="evidence" value="ECO:0007669"/>
    <property type="project" value="InterPro"/>
</dbReference>
<dbReference type="SUPFAM" id="SSF52283">
    <property type="entry name" value="Formate/glycerate dehydrogenase catalytic domain-like"/>
    <property type="match status" value="1"/>
</dbReference>
<dbReference type="Pfam" id="PF00389">
    <property type="entry name" value="2-Hacid_dh"/>
    <property type="match status" value="1"/>
</dbReference>
<keyword evidence="1" id="KW-0521">NADP</keyword>
<protein>
    <submittedName>
        <fullName evidence="7">Glyoxylate reductase</fullName>
        <ecNumber evidence="7">1.1.1.26</ecNumber>
    </submittedName>
</protein>
<evidence type="ECO:0000256" key="1">
    <source>
        <dbReference type="ARBA" id="ARBA00022857"/>
    </source>
</evidence>
<dbReference type="EMBL" id="JFHR01000031">
    <property type="protein sequence ID" value="KEQ52942.1"/>
    <property type="molecule type" value="Genomic_DNA"/>
</dbReference>
<feature type="domain" description="D-isomer specific 2-hydroxyacid dehydrogenase catalytic" evidence="5">
    <location>
        <begin position="23"/>
        <end position="321"/>
    </location>
</feature>
<comment type="caution">
    <text evidence="7">The sequence shown here is derived from an EMBL/GenBank/DDBJ whole genome shotgun (WGS) entry which is preliminary data.</text>
</comment>
<dbReference type="InterPro" id="IPR050223">
    <property type="entry name" value="D-isomer_2-hydroxyacid_DH"/>
</dbReference>
<name>A0A081RCL9_SPHCR</name>
<dbReference type="PANTHER" id="PTHR10996:SF178">
    <property type="entry name" value="2-HYDROXYACID DEHYDROGENASE YGL185C-RELATED"/>
    <property type="match status" value="1"/>
</dbReference>
<dbReference type="Proteomes" id="UP000028411">
    <property type="component" value="Unassembled WGS sequence"/>
</dbReference>
<dbReference type="Pfam" id="PF02826">
    <property type="entry name" value="2-Hacid_dh_C"/>
    <property type="match status" value="1"/>
</dbReference>
<reference evidence="7 8" key="1">
    <citation type="submission" date="2014-02" db="EMBL/GenBank/DDBJ databases">
        <title>Whole genome sequence of Sphingobium chlorophenolicum NBRC 16172.</title>
        <authorList>
            <person name="Gan H.M."/>
            <person name="Gan H.Y."/>
            <person name="Chew T.H."/>
            <person name="Savka M.A."/>
        </authorList>
    </citation>
    <scope>NUCLEOTIDE SEQUENCE [LARGE SCALE GENOMIC DNA]</scope>
    <source>
        <strain evidence="7 8">NBRC 16172</strain>
    </source>
</reference>
<accession>A0A081RCL9</accession>
<sequence length="322" mass="34051">MTYSRAMTDPVAIPIVAFGPLYPYLDEALARSFVVHAVAADADPDALPPEVREARALVSFGSVGASAAIMDALPKLEMIGLFSVGYDKVDVDHARAKGIRVTNTPDVLTDDVADLAVGLLYATVRHIAANDRMVRAGDWARGVKLALCGRVTGKRIGILGLGRIGRAIARRLEPVAGEILYHSRRPVADTAYRYVADPLDFARASDVIIVATSGGPEAKGLVDAAMLDALGPEGMIVNIRRGSVIDEDALVAALAEKRIAGAGLDVFANEPHVPEALFAMDHVVLQPHQGSATVETRKAMADLVLANLDAWVSGRPLLTPVA</sequence>
<dbReference type="EC" id="1.1.1.26" evidence="7"/>
<proteinExistence type="inferred from homology"/>
<dbReference type="GO" id="GO:0030267">
    <property type="term" value="F:glyoxylate reductase (NADPH) activity"/>
    <property type="evidence" value="ECO:0007669"/>
    <property type="project" value="TreeGrafter"/>
</dbReference>
<evidence type="ECO:0000259" key="6">
    <source>
        <dbReference type="Pfam" id="PF02826"/>
    </source>
</evidence>
<dbReference type="RefSeq" id="WP_234703191.1">
    <property type="nucleotide sequence ID" value="NZ_JFHR01000031.1"/>
</dbReference>
<dbReference type="PANTHER" id="PTHR10996">
    <property type="entry name" value="2-HYDROXYACID DEHYDROGENASE-RELATED"/>
    <property type="match status" value="1"/>
</dbReference>
<organism evidence="7 8">
    <name type="scientific">Sphingobium chlorophenolicum</name>
    <dbReference type="NCBI Taxonomy" id="46429"/>
    <lineage>
        <taxon>Bacteria</taxon>
        <taxon>Pseudomonadati</taxon>
        <taxon>Pseudomonadota</taxon>
        <taxon>Alphaproteobacteria</taxon>
        <taxon>Sphingomonadales</taxon>
        <taxon>Sphingomonadaceae</taxon>
        <taxon>Sphingobium</taxon>
    </lineage>
</organism>
<dbReference type="PATRIC" id="fig|46429.4.peg.2707"/>
<dbReference type="InterPro" id="IPR036291">
    <property type="entry name" value="NAD(P)-bd_dom_sf"/>
</dbReference>
<comment type="similarity">
    <text evidence="4">Belongs to the D-isomer specific 2-hydroxyacid dehydrogenase family.</text>
</comment>
<evidence type="ECO:0000259" key="5">
    <source>
        <dbReference type="Pfam" id="PF00389"/>
    </source>
</evidence>
<evidence type="ECO:0000313" key="8">
    <source>
        <dbReference type="Proteomes" id="UP000028411"/>
    </source>
</evidence>
<dbReference type="PROSITE" id="PS00065">
    <property type="entry name" value="D_2_HYDROXYACID_DH_1"/>
    <property type="match status" value="1"/>
</dbReference>
<keyword evidence="2 4" id="KW-0560">Oxidoreductase</keyword>
<evidence type="ECO:0000256" key="2">
    <source>
        <dbReference type="ARBA" id="ARBA00023002"/>
    </source>
</evidence>
<evidence type="ECO:0000313" key="7">
    <source>
        <dbReference type="EMBL" id="KEQ52942.1"/>
    </source>
</evidence>
<dbReference type="FunFam" id="3.40.50.720:FF:000213">
    <property type="entry name" value="Putative 2-hydroxyacid dehydrogenase"/>
    <property type="match status" value="1"/>
</dbReference>
<dbReference type="CDD" id="cd12156">
    <property type="entry name" value="HPPR"/>
    <property type="match status" value="1"/>
</dbReference>
<dbReference type="AlphaFoldDB" id="A0A081RCL9"/>